<feature type="signal peptide" evidence="2">
    <location>
        <begin position="1"/>
        <end position="19"/>
    </location>
</feature>
<reference evidence="3 4" key="1">
    <citation type="journal article" date="2021" name="BMC Genomics">
        <title>Genome-resolved metagenome and metatranscriptome analyses of thermophilic composting reveal key bacterial players and their metabolic interactions.</title>
        <authorList>
            <person name="Braga L.P.P."/>
            <person name="Pereira R.V."/>
            <person name="Martins L.F."/>
            <person name="Moura L.M.S."/>
            <person name="Sanchez F.B."/>
            <person name="Patane J.S.L."/>
            <person name="da Silva A.M."/>
            <person name="Setubal J.C."/>
        </authorList>
    </citation>
    <scope>NUCLEOTIDE SEQUENCE [LARGE SCALE GENOMIC DNA]</scope>
    <source>
        <strain evidence="3">ZC4RG45</strain>
    </source>
</reference>
<dbReference type="EMBL" id="QGUI02000022">
    <property type="protein sequence ID" value="MFO7191271.1"/>
    <property type="molecule type" value="Genomic_DNA"/>
</dbReference>
<dbReference type="Proteomes" id="UP000249324">
    <property type="component" value="Unassembled WGS sequence"/>
</dbReference>
<evidence type="ECO:0008006" key="5">
    <source>
        <dbReference type="Google" id="ProtNLM"/>
    </source>
</evidence>
<evidence type="ECO:0000313" key="3">
    <source>
        <dbReference type="EMBL" id="MFO7191271.1"/>
    </source>
</evidence>
<dbReference type="InterPro" id="IPR029046">
    <property type="entry name" value="LolA/LolB/LppX"/>
</dbReference>
<feature type="chain" id="PRO_5044803004" description="LppX_LprAFG lipoprotein" evidence="2">
    <location>
        <begin position="20"/>
        <end position="320"/>
    </location>
</feature>
<evidence type="ECO:0000313" key="4">
    <source>
        <dbReference type="Proteomes" id="UP000249324"/>
    </source>
</evidence>
<protein>
    <recommendedName>
        <fullName evidence="5">LppX_LprAFG lipoprotein</fullName>
    </recommendedName>
</protein>
<feature type="compositionally biased region" description="Pro residues" evidence="1">
    <location>
        <begin position="310"/>
        <end position="320"/>
    </location>
</feature>
<evidence type="ECO:0000256" key="2">
    <source>
        <dbReference type="SAM" id="SignalP"/>
    </source>
</evidence>
<name>A0ABD6FDD2_9PSEU</name>
<feature type="region of interest" description="Disordered" evidence="1">
    <location>
        <begin position="284"/>
        <end position="320"/>
    </location>
</feature>
<comment type="caution">
    <text evidence="3">The sequence shown here is derived from an EMBL/GenBank/DDBJ whole genome shotgun (WGS) entry which is preliminary data.</text>
</comment>
<organism evidence="3 4">
    <name type="scientific">Thermocrispum agreste</name>
    <dbReference type="NCBI Taxonomy" id="37925"/>
    <lineage>
        <taxon>Bacteria</taxon>
        <taxon>Bacillati</taxon>
        <taxon>Actinomycetota</taxon>
        <taxon>Actinomycetes</taxon>
        <taxon>Pseudonocardiales</taxon>
        <taxon>Pseudonocardiaceae</taxon>
        <taxon>Thermocrispum</taxon>
    </lineage>
</organism>
<dbReference type="PROSITE" id="PS51257">
    <property type="entry name" value="PROKAR_LIPOPROTEIN"/>
    <property type="match status" value="1"/>
</dbReference>
<dbReference type="Gene3D" id="2.50.20.20">
    <property type="match status" value="1"/>
</dbReference>
<dbReference type="AlphaFoldDB" id="A0ABD6FDD2"/>
<feature type="compositionally biased region" description="Gly residues" evidence="1">
    <location>
        <begin position="291"/>
        <end position="306"/>
    </location>
</feature>
<evidence type="ECO:0000256" key="1">
    <source>
        <dbReference type="SAM" id="MobiDB-lite"/>
    </source>
</evidence>
<accession>A0ABD6FDD2</accession>
<proteinExistence type="predicted"/>
<gene>
    <name evidence="3" type="ORF">DIU77_003395</name>
</gene>
<keyword evidence="2" id="KW-0732">Signal</keyword>
<sequence length="320" mass="33359">MRKALIAAGALTLALTVSACGDKEGGTPTGADNQQNTSQSGVFNDAQSLINAAKEGTAKAKTSKFSIEMDMGAMLNLKAEGEAEYAGEDSKVAMTSTMDLKLPGMSGSGEPLKMETIMVGKTMYMRFAGGMPGGGPDTDKWMKMSIDQAGAGQFGQGSEFSDPANTLEMIKENGKITSTEQTQVDGQPVTKYSVELDFGELAKKMGMGQQLPDGVTIDSVPMDVYLNSDNLPVQIEVNLGPVLADVAKQAKEELPEGMESARMIAKYSNWGEPVNIQVPSPDQVTEMELPGLGGTGSTPGMPGGTGSTPPSVPGMPSTPN</sequence>
<dbReference type="SUPFAM" id="SSF89392">
    <property type="entry name" value="Prokaryotic lipoproteins and lipoprotein localization factors"/>
    <property type="match status" value="1"/>
</dbReference>